<evidence type="ECO:0000256" key="4">
    <source>
        <dbReference type="SAM" id="MobiDB-lite"/>
    </source>
</evidence>
<name>A0A502GG66_9PROT</name>
<evidence type="ECO:0000313" key="6">
    <source>
        <dbReference type="EMBL" id="TPG59713.1"/>
    </source>
</evidence>
<dbReference type="AlphaFoldDB" id="A0A502GG66"/>
<dbReference type="PANTHER" id="PTHR43537">
    <property type="entry name" value="TRANSCRIPTIONAL REGULATOR, GNTR FAMILY"/>
    <property type="match status" value="1"/>
</dbReference>
<keyword evidence="2" id="KW-0238">DNA-binding</keyword>
<dbReference type="InterPro" id="IPR036388">
    <property type="entry name" value="WH-like_DNA-bd_sf"/>
</dbReference>
<dbReference type="EMBL" id="RCZP01000003">
    <property type="protein sequence ID" value="TPG59713.1"/>
    <property type="molecule type" value="Genomic_DNA"/>
</dbReference>
<proteinExistence type="predicted"/>
<evidence type="ECO:0000313" key="7">
    <source>
        <dbReference type="Proteomes" id="UP000317078"/>
    </source>
</evidence>
<dbReference type="Pfam" id="PF00392">
    <property type="entry name" value="GntR"/>
    <property type="match status" value="1"/>
</dbReference>
<dbReference type="SUPFAM" id="SSF46785">
    <property type="entry name" value="Winged helix' DNA-binding domain"/>
    <property type="match status" value="1"/>
</dbReference>
<dbReference type="PRINTS" id="PR00035">
    <property type="entry name" value="HTHGNTR"/>
</dbReference>
<dbReference type="Proteomes" id="UP000317078">
    <property type="component" value="Unassembled WGS sequence"/>
</dbReference>
<reference evidence="6 7" key="1">
    <citation type="journal article" date="2019" name="Environ. Microbiol.">
        <title>Species interactions and distinct microbial communities in high Arctic permafrost affected cryosols are associated with the CH4 and CO2 gas fluxes.</title>
        <authorList>
            <person name="Altshuler I."/>
            <person name="Hamel J."/>
            <person name="Turney S."/>
            <person name="Magnuson E."/>
            <person name="Levesque R."/>
            <person name="Greer C."/>
            <person name="Whyte L.G."/>
        </authorList>
    </citation>
    <scope>NUCLEOTIDE SEQUENCE [LARGE SCALE GENOMIC DNA]</scope>
    <source>
        <strain evidence="6 7">S9.3B</strain>
    </source>
</reference>
<dbReference type="SUPFAM" id="SSF48008">
    <property type="entry name" value="GntR ligand-binding domain-like"/>
    <property type="match status" value="1"/>
</dbReference>
<dbReference type="Gene3D" id="1.10.10.10">
    <property type="entry name" value="Winged helix-like DNA-binding domain superfamily/Winged helix DNA-binding domain"/>
    <property type="match status" value="1"/>
</dbReference>
<keyword evidence="3" id="KW-0804">Transcription</keyword>
<keyword evidence="7" id="KW-1185">Reference proteome</keyword>
<dbReference type="InterPro" id="IPR000524">
    <property type="entry name" value="Tscrpt_reg_HTH_GntR"/>
</dbReference>
<accession>A0A502GG66</accession>
<organism evidence="6 7">
    <name type="scientific">Muricoccus nepalensis</name>
    <dbReference type="NCBI Taxonomy" id="1854500"/>
    <lineage>
        <taxon>Bacteria</taxon>
        <taxon>Pseudomonadati</taxon>
        <taxon>Pseudomonadota</taxon>
        <taxon>Alphaproteobacteria</taxon>
        <taxon>Acetobacterales</taxon>
        <taxon>Roseomonadaceae</taxon>
        <taxon>Muricoccus</taxon>
    </lineage>
</organism>
<dbReference type="Gene3D" id="1.20.120.530">
    <property type="entry name" value="GntR ligand-binding domain-like"/>
    <property type="match status" value="1"/>
</dbReference>
<comment type="caution">
    <text evidence="6">The sequence shown here is derived from an EMBL/GenBank/DDBJ whole genome shotgun (WGS) entry which is preliminary data.</text>
</comment>
<evidence type="ECO:0000256" key="2">
    <source>
        <dbReference type="ARBA" id="ARBA00023125"/>
    </source>
</evidence>
<feature type="region of interest" description="Disordered" evidence="4">
    <location>
        <begin position="1"/>
        <end position="38"/>
    </location>
</feature>
<dbReference type="InterPro" id="IPR011711">
    <property type="entry name" value="GntR_C"/>
</dbReference>
<dbReference type="Pfam" id="PF07729">
    <property type="entry name" value="FCD"/>
    <property type="match status" value="1"/>
</dbReference>
<evidence type="ECO:0000256" key="1">
    <source>
        <dbReference type="ARBA" id="ARBA00023015"/>
    </source>
</evidence>
<dbReference type="InterPro" id="IPR008920">
    <property type="entry name" value="TF_FadR/GntR_C"/>
</dbReference>
<evidence type="ECO:0000256" key="3">
    <source>
        <dbReference type="ARBA" id="ARBA00023163"/>
    </source>
</evidence>
<dbReference type="CDD" id="cd07377">
    <property type="entry name" value="WHTH_GntR"/>
    <property type="match status" value="1"/>
</dbReference>
<dbReference type="GO" id="GO:0003700">
    <property type="term" value="F:DNA-binding transcription factor activity"/>
    <property type="evidence" value="ECO:0007669"/>
    <property type="project" value="InterPro"/>
</dbReference>
<dbReference type="PROSITE" id="PS50949">
    <property type="entry name" value="HTH_GNTR"/>
    <property type="match status" value="1"/>
</dbReference>
<evidence type="ECO:0000259" key="5">
    <source>
        <dbReference type="PROSITE" id="PS50949"/>
    </source>
</evidence>
<dbReference type="SMART" id="SM00895">
    <property type="entry name" value="FCD"/>
    <property type="match status" value="1"/>
</dbReference>
<dbReference type="GO" id="GO:0003677">
    <property type="term" value="F:DNA binding"/>
    <property type="evidence" value="ECO:0007669"/>
    <property type="project" value="UniProtKB-KW"/>
</dbReference>
<gene>
    <name evidence="6" type="ORF">EAH89_05625</name>
</gene>
<feature type="compositionally biased region" description="Basic and acidic residues" evidence="4">
    <location>
        <begin position="14"/>
        <end position="23"/>
    </location>
</feature>
<sequence>MAATQEGSLPGRRAQTEAGREGKGPVPPAGARGGEGGGSLNLSGLAYRAVSEMIRDRRLKGGETIVEQRLAETLGVSRTPLREALQRLEGEGLVVKAPNRSFVVRHVELAEYLQSLKVREILEPEAAALAAGRIPVPRLRALRAEAVELNAAPAHTDAHWTSDDAVHRVLAEHCGNKVMARLIESLRITTRLFEIAWLSDRVGPDSSEHIAILDALIDGDARAARRAVQAHIRSLSRFTLTMVG</sequence>
<dbReference type="PANTHER" id="PTHR43537:SF24">
    <property type="entry name" value="GLUCONATE OPERON TRANSCRIPTIONAL REPRESSOR"/>
    <property type="match status" value="1"/>
</dbReference>
<dbReference type="SMART" id="SM00345">
    <property type="entry name" value="HTH_GNTR"/>
    <property type="match status" value="1"/>
</dbReference>
<dbReference type="InterPro" id="IPR036390">
    <property type="entry name" value="WH_DNA-bd_sf"/>
</dbReference>
<feature type="domain" description="HTH gntR-type" evidence="5">
    <location>
        <begin position="40"/>
        <end position="107"/>
    </location>
</feature>
<dbReference type="OrthoDB" id="9812290at2"/>
<keyword evidence="1" id="KW-0805">Transcription regulation</keyword>
<protein>
    <submittedName>
        <fullName evidence="6">GntR family transcriptional regulator</fullName>
    </submittedName>
</protein>